<dbReference type="Pfam" id="PF04657">
    <property type="entry name" value="DMT_YdcZ"/>
    <property type="match status" value="2"/>
</dbReference>
<dbReference type="EMBL" id="WKJD01000016">
    <property type="protein sequence ID" value="MRX44150.1"/>
    <property type="molecule type" value="Genomic_DNA"/>
</dbReference>
<dbReference type="AlphaFoldDB" id="A0A6L5R2F3"/>
<dbReference type="GO" id="GO:0005886">
    <property type="term" value="C:plasma membrane"/>
    <property type="evidence" value="ECO:0007669"/>
    <property type="project" value="TreeGrafter"/>
</dbReference>
<dbReference type="PANTHER" id="PTHR34821:SF2">
    <property type="entry name" value="INNER MEMBRANE PROTEIN YDCZ"/>
    <property type="match status" value="1"/>
</dbReference>
<reference evidence="3 4" key="1">
    <citation type="submission" date="2019-11" db="EMBL/GenBank/DDBJ databases">
        <title>Agromyces kandeliae sp. nov., isolated from mangrove soil.</title>
        <authorList>
            <person name="Wang R."/>
        </authorList>
    </citation>
    <scope>NUCLEOTIDE SEQUENCE [LARGE SCALE GENOMIC DNA]</scope>
    <source>
        <strain evidence="3 4">Q22</strain>
    </source>
</reference>
<feature type="transmembrane region" description="Helical" evidence="2">
    <location>
        <begin position="290"/>
        <end position="311"/>
    </location>
</feature>
<feature type="transmembrane region" description="Helical" evidence="2">
    <location>
        <begin position="39"/>
        <end position="58"/>
    </location>
</feature>
<protein>
    <submittedName>
        <fullName evidence="3">EamA-like transporter family protein</fullName>
    </submittedName>
</protein>
<feature type="transmembrane region" description="Helical" evidence="2">
    <location>
        <begin position="264"/>
        <end position="283"/>
    </location>
</feature>
<dbReference type="PANTHER" id="PTHR34821">
    <property type="entry name" value="INNER MEMBRANE PROTEIN YDCZ"/>
    <property type="match status" value="1"/>
</dbReference>
<name>A0A6L5R2F3_9MICO</name>
<feature type="transmembrane region" description="Helical" evidence="2">
    <location>
        <begin position="138"/>
        <end position="162"/>
    </location>
</feature>
<dbReference type="Proteomes" id="UP000476511">
    <property type="component" value="Unassembled WGS sequence"/>
</dbReference>
<keyword evidence="2" id="KW-0812">Transmembrane</keyword>
<feature type="transmembrane region" description="Helical" evidence="2">
    <location>
        <begin position="317"/>
        <end position="338"/>
    </location>
</feature>
<feature type="transmembrane region" description="Helical" evidence="2">
    <location>
        <begin position="198"/>
        <end position="216"/>
    </location>
</feature>
<feature type="region of interest" description="Disordered" evidence="1">
    <location>
        <begin position="1"/>
        <end position="33"/>
    </location>
</feature>
<organism evidence="3 4">
    <name type="scientific">Agromyces kandeliae</name>
    <dbReference type="NCBI Taxonomy" id="2666141"/>
    <lineage>
        <taxon>Bacteria</taxon>
        <taxon>Bacillati</taxon>
        <taxon>Actinomycetota</taxon>
        <taxon>Actinomycetes</taxon>
        <taxon>Micrococcales</taxon>
        <taxon>Microbacteriaceae</taxon>
        <taxon>Agromyces</taxon>
    </lineage>
</organism>
<gene>
    <name evidence="3" type="ORF">GJR97_10475</name>
</gene>
<evidence type="ECO:0000256" key="1">
    <source>
        <dbReference type="SAM" id="MobiDB-lite"/>
    </source>
</evidence>
<proteinExistence type="predicted"/>
<evidence type="ECO:0000313" key="3">
    <source>
        <dbReference type="EMBL" id="MRX44150.1"/>
    </source>
</evidence>
<keyword evidence="4" id="KW-1185">Reference proteome</keyword>
<accession>A0A6L5R2F3</accession>
<evidence type="ECO:0000256" key="2">
    <source>
        <dbReference type="SAM" id="Phobius"/>
    </source>
</evidence>
<sequence length="366" mass="37118">MSRSSRGPEPSPAPSRPAVPADRDRAHHHAHAESSRMPMWAAIALTIVTGGLVALQSRVNGELARELADFSVAAAISFGSGLAILVLLAAVWPEGRRGLVRLRGALRAGRLAWWMLLGGVAGAWFVATQGLAAGVLGVALFTVAFVAGQTLGGVVFDAIGLGPGGRRPLSPTRIAGAALALVAIGWAVSAQVAGAVPIWLMLLPFSAGIGASWQQAMNGRVRTASASALAATLMNFLVGTAVLVVVMLAHAASVGWPIAFPTAPWLYAGGAIGCVFIAAQAVLVRRVGVLVLALGLVAGQLAAALALDLLLPTSARPVGFATVGGTVLALVAVALASIRWRPARHLAAEAGPTVTTEEAGEVTSGR</sequence>
<comment type="caution">
    <text evidence="3">The sequence shown here is derived from an EMBL/GenBank/DDBJ whole genome shotgun (WGS) entry which is preliminary data.</text>
</comment>
<feature type="transmembrane region" description="Helical" evidence="2">
    <location>
        <begin position="111"/>
        <end position="132"/>
    </location>
</feature>
<keyword evidence="2" id="KW-1133">Transmembrane helix</keyword>
<evidence type="ECO:0000313" key="4">
    <source>
        <dbReference type="Proteomes" id="UP000476511"/>
    </source>
</evidence>
<feature type="transmembrane region" description="Helical" evidence="2">
    <location>
        <begin position="174"/>
        <end position="192"/>
    </location>
</feature>
<keyword evidence="2" id="KW-0472">Membrane</keyword>
<dbReference type="InterPro" id="IPR006750">
    <property type="entry name" value="YdcZ"/>
</dbReference>
<feature type="transmembrane region" description="Helical" evidence="2">
    <location>
        <begin position="70"/>
        <end position="91"/>
    </location>
</feature>
<feature type="transmembrane region" description="Helical" evidence="2">
    <location>
        <begin position="228"/>
        <end position="252"/>
    </location>
</feature>